<feature type="region of interest" description="Disordered" evidence="1">
    <location>
        <begin position="39"/>
        <end position="58"/>
    </location>
</feature>
<evidence type="ECO:0000256" key="1">
    <source>
        <dbReference type="SAM" id="MobiDB-lite"/>
    </source>
</evidence>
<proteinExistence type="predicted"/>
<dbReference type="STRING" id="1423777.FD46_GL000114"/>
<dbReference type="PATRIC" id="fig|1423777.3.peg.118"/>
<keyword evidence="3" id="KW-1185">Reference proteome</keyword>
<protein>
    <submittedName>
        <fullName evidence="2">Uncharacterized protein</fullName>
    </submittedName>
</protein>
<dbReference type="RefSeq" id="WP_235805615.1">
    <property type="nucleotide sequence ID" value="NZ_AZEH01000042.1"/>
</dbReference>
<gene>
    <name evidence="2" type="ORF">FD46_GL000114</name>
</gene>
<comment type="caution">
    <text evidence="2">The sequence shown here is derived from an EMBL/GenBank/DDBJ whole genome shotgun (WGS) entry which is preliminary data.</text>
</comment>
<dbReference type="AlphaFoldDB" id="A0A0R1MHV1"/>
<sequence>MKNLRSEVRNKAVEIANALKKDGYNDQRAISIATSQAEDWFRNHRSTNKSPFKKKQNK</sequence>
<organism evidence="2 3">
    <name type="scientific">Liquorilactobacillus oeni DSM 19972</name>
    <dbReference type="NCBI Taxonomy" id="1423777"/>
    <lineage>
        <taxon>Bacteria</taxon>
        <taxon>Bacillati</taxon>
        <taxon>Bacillota</taxon>
        <taxon>Bacilli</taxon>
        <taxon>Lactobacillales</taxon>
        <taxon>Lactobacillaceae</taxon>
        <taxon>Liquorilactobacillus</taxon>
    </lineage>
</organism>
<dbReference type="Proteomes" id="UP000051686">
    <property type="component" value="Unassembled WGS sequence"/>
</dbReference>
<dbReference type="EMBL" id="AZEH01000042">
    <property type="protein sequence ID" value="KRL03947.1"/>
    <property type="molecule type" value="Genomic_DNA"/>
</dbReference>
<accession>A0A0R1MHV1</accession>
<evidence type="ECO:0000313" key="2">
    <source>
        <dbReference type="EMBL" id="KRL03947.1"/>
    </source>
</evidence>
<name>A0A0R1MHV1_9LACO</name>
<reference evidence="2 3" key="1">
    <citation type="journal article" date="2015" name="Genome Announc.">
        <title>Expanding the biotechnology potential of lactobacilli through comparative genomics of 213 strains and associated genera.</title>
        <authorList>
            <person name="Sun Z."/>
            <person name="Harris H.M."/>
            <person name="McCann A."/>
            <person name="Guo C."/>
            <person name="Argimon S."/>
            <person name="Zhang W."/>
            <person name="Yang X."/>
            <person name="Jeffery I.B."/>
            <person name="Cooney J.C."/>
            <person name="Kagawa T.F."/>
            <person name="Liu W."/>
            <person name="Song Y."/>
            <person name="Salvetti E."/>
            <person name="Wrobel A."/>
            <person name="Rasinkangas P."/>
            <person name="Parkhill J."/>
            <person name="Rea M.C."/>
            <person name="O'Sullivan O."/>
            <person name="Ritari J."/>
            <person name="Douillard F.P."/>
            <person name="Paul Ross R."/>
            <person name="Yang R."/>
            <person name="Briner A.E."/>
            <person name="Felis G.E."/>
            <person name="de Vos W.M."/>
            <person name="Barrangou R."/>
            <person name="Klaenhammer T.R."/>
            <person name="Caufield P.W."/>
            <person name="Cui Y."/>
            <person name="Zhang H."/>
            <person name="O'Toole P.W."/>
        </authorList>
    </citation>
    <scope>NUCLEOTIDE SEQUENCE [LARGE SCALE GENOMIC DNA]</scope>
    <source>
        <strain evidence="2 3">DSM 19972</strain>
    </source>
</reference>
<feature type="compositionally biased region" description="Basic residues" evidence="1">
    <location>
        <begin position="43"/>
        <end position="58"/>
    </location>
</feature>
<evidence type="ECO:0000313" key="3">
    <source>
        <dbReference type="Proteomes" id="UP000051686"/>
    </source>
</evidence>